<evidence type="ECO:0000313" key="12">
    <source>
        <dbReference type="Proteomes" id="UP000023152"/>
    </source>
</evidence>
<dbReference type="GO" id="GO:0000151">
    <property type="term" value="C:ubiquitin ligase complex"/>
    <property type="evidence" value="ECO:0007669"/>
    <property type="project" value="InterPro"/>
</dbReference>
<dbReference type="InterPro" id="IPR043540">
    <property type="entry name" value="RING1/RING2"/>
</dbReference>
<evidence type="ECO:0000256" key="1">
    <source>
        <dbReference type="ARBA" id="ARBA00000900"/>
    </source>
</evidence>
<dbReference type="OrthoDB" id="337575at2759"/>
<keyword evidence="6 8" id="KW-0863">Zinc-finger</keyword>
<evidence type="ECO:0000256" key="9">
    <source>
        <dbReference type="SAM" id="MobiDB-lite"/>
    </source>
</evidence>
<dbReference type="SUPFAM" id="SSF57850">
    <property type="entry name" value="RING/U-box"/>
    <property type="match status" value="1"/>
</dbReference>
<dbReference type="PANTHER" id="PTHR46076:SF3">
    <property type="entry name" value="E3 UBIQUITIN-PROTEIN LIGASE RING1"/>
    <property type="match status" value="1"/>
</dbReference>
<comment type="catalytic activity">
    <reaction evidence="1">
        <text>S-ubiquitinyl-[E2 ubiquitin-conjugating enzyme]-L-cysteine + [acceptor protein]-L-lysine = [E2 ubiquitin-conjugating enzyme]-L-cysteine + N(6)-ubiquitinyl-[acceptor protein]-L-lysine.</text>
        <dbReference type="EC" id="2.3.2.27"/>
    </reaction>
</comment>
<evidence type="ECO:0000313" key="11">
    <source>
        <dbReference type="EMBL" id="ETO22787.1"/>
    </source>
</evidence>
<dbReference type="GO" id="GO:0031519">
    <property type="term" value="C:PcG protein complex"/>
    <property type="evidence" value="ECO:0007669"/>
    <property type="project" value="TreeGrafter"/>
</dbReference>
<evidence type="ECO:0000259" key="10">
    <source>
        <dbReference type="PROSITE" id="PS50089"/>
    </source>
</evidence>
<dbReference type="EMBL" id="ASPP01010470">
    <property type="protein sequence ID" value="ETO22787.1"/>
    <property type="molecule type" value="Genomic_DNA"/>
</dbReference>
<evidence type="ECO:0000256" key="2">
    <source>
        <dbReference type="ARBA" id="ARBA00004906"/>
    </source>
</evidence>
<dbReference type="Pfam" id="PF13923">
    <property type="entry name" value="zf-C3HC4_2"/>
    <property type="match status" value="1"/>
</dbReference>
<keyword evidence="7" id="KW-0862">Zinc</keyword>
<evidence type="ECO:0000256" key="3">
    <source>
        <dbReference type="ARBA" id="ARBA00012483"/>
    </source>
</evidence>
<keyword evidence="5" id="KW-0479">Metal-binding</keyword>
<accession>X6NBT8</accession>
<proteinExistence type="predicted"/>
<keyword evidence="12" id="KW-1185">Reference proteome</keyword>
<feature type="domain" description="RING-type" evidence="10">
    <location>
        <begin position="89"/>
        <end position="128"/>
    </location>
</feature>
<dbReference type="PROSITE" id="PS00518">
    <property type="entry name" value="ZF_RING_1"/>
    <property type="match status" value="1"/>
</dbReference>
<dbReference type="SMART" id="SM00184">
    <property type="entry name" value="RING"/>
    <property type="match status" value="1"/>
</dbReference>
<evidence type="ECO:0000256" key="7">
    <source>
        <dbReference type="ARBA" id="ARBA00022833"/>
    </source>
</evidence>
<dbReference type="PROSITE" id="PS50089">
    <property type="entry name" value="ZF_RING_2"/>
    <property type="match status" value="1"/>
</dbReference>
<dbReference type="InterPro" id="IPR001841">
    <property type="entry name" value="Znf_RING"/>
</dbReference>
<evidence type="ECO:0000256" key="6">
    <source>
        <dbReference type="ARBA" id="ARBA00022771"/>
    </source>
</evidence>
<dbReference type="Proteomes" id="UP000023152">
    <property type="component" value="Unassembled WGS sequence"/>
</dbReference>
<comment type="caution">
    <text evidence="11">The sequence shown here is derived from an EMBL/GenBank/DDBJ whole genome shotgun (WGS) entry which is preliminary data.</text>
</comment>
<dbReference type="GO" id="GO:0008270">
    <property type="term" value="F:zinc ion binding"/>
    <property type="evidence" value="ECO:0007669"/>
    <property type="project" value="UniProtKB-KW"/>
</dbReference>
<dbReference type="GO" id="GO:0003682">
    <property type="term" value="F:chromatin binding"/>
    <property type="evidence" value="ECO:0007669"/>
    <property type="project" value="TreeGrafter"/>
</dbReference>
<evidence type="ECO:0000256" key="4">
    <source>
        <dbReference type="ARBA" id="ARBA00022679"/>
    </source>
</evidence>
<organism evidence="11 12">
    <name type="scientific">Reticulomyxa filosa</name>
    <dbReference type="NCBI Taxonomy" id="46433"/>
    <lineage>
        <taxon>Eukaryota</taxon>
        <taxon>Sar</taxon>
        <taxon>Rhizaria</taxon>
        <taxon>Retaria</taxon>
        <taxon>Foraminifera</taxon>
        <taxon>Monothalamids</taxon>
        <taxon>Reticulomyxidae</taxon>
        <taxon>Reticulomyxa</taxon>
    </lineage>
</organism>
<feature type="compositionally biased region" description="Polar residues" evidence="9">
    <location>
        <begin position="1"/>
        <end position="13"/>
    </location>
</feature>
<keyword evidence="4" id="KW-0808">Transferase</keyword>
<dbReference type="GO" id="GO:0061630">
    <property type="term" value="F:ubiquitin protein ligase activity"/>
    <property type="evidence" value="ECO:0007669"/>
    <property type="project" value="UniProtKB-EC"/>
</dbReference>
<dbReference type="PANTHER" id="PTHR46076">
    <property type="entry name" value="E3 UBIQUITIN-PROTEIN LIGASE RING1 / RING 2 FAMILY MEMBER"/>
    <property type="match status" value="1"/>
</dbReference>
<sequence>MIMSRFTSNSYVHSDNKGENSDSSEAAKATLWECVHTETLEKNVAIVSKMIPASTDNCLTSANSNNDKQVDKNMDIYLSMDTLRVELRCPICLDILTKTMCVKECIHRFCKKCLDRALKTNGKYCPVCYTSVATRQHTRRDISLDNLISYLFHRTKKQPKIASETPNKHDETFLLLPCLSPLQKTTGHITKE</sequence>
<gene>
    <name evidence="11" type="ORF">RFI_14407</name>
</gene>
<evidence type="ECO:0000256" key="8">
    <source>
        <dbReference type="PROSITE-ProRule" id="PRU00175"/>
    </source>
</evidence>
<dbReference type="EC" id="2.3.2.27" evidence="3"/>
<evidence type="ECO:0000256" key="5">
    <source>
        <dbReference type="ARBA" id="ARBA00022723"/>
    </source>
</evidence>
<comment type="pathway">
    <text evidence="2">Protein modification; protein ubiquitination.</text>
</comment>
<dbReference type="InterPro" id="IPR017907">
    <property type="entry name" value="Znf_RING_CS"/>
</dbReference>
<dbReference type="Gene3D" id="3.30.40.10">
    <property type="entry name" value="Zinc/RING finger domain, C3HC4 (zinc finger)"/>
    <property type="match status" value="1"/>
</dbReference>
<reference evidence="11 12" key="1">
    <citation type="journal article" date="2013" name="Curr. Biol.">
        <title>The Genome of the Foraminiferan Reticulomyxa filosa.</title>
        <authorList>
            <person name="Glockner G."/>
            <person name="Hulsmann N."/>
            <person name="Schleicher M."/>
            <person name="Noegel A.A."/>
            <person name="Eichinger L."/>
            <person name="Gallinger C."/>
            <person name="Pawlowski J."/>
            <person name="Sierra R."/>
            <person name="Euteneuer U."/>
            <person name="Pillet L."/>
            <person name="Moustafa A."/>
            <person name="Platzer M."/>
            <person name="Groth M."/>
            <person name="Szafranski K."/>
            <person name="Schliwa M."/>
        </authorList>
    </citation>
    <scope>NUCLEOTIDE SEQUENCE [LARGE SCALE GENOMIC DNA]</scope>
</reference>
<name>X6NBT8_RETFI</name>
<feature type="region of interest" description="Disordered" evidence="9">
    <location>
        <begin position="1"/>
        <end position="22"/>
    </location>
</feature>
<dbReference type="InterPro" id="IPR013083">
    <property type="entry name" value="Znf_RING/FYVE/PHD"/>
</dbReference>
<dbReference type="AlphaFoldDB" id="X6NBT8"/>
<protein>
    <recommendedName>
        <fullName evidence="3">RING-type E3 ubiquitin transferase</fullName>
        <ecNumber evidence="3">2.3.2.27</ecNumber>
    </recommendedName>
</protein>